<dbReference type="AlphaFoldDB" id="W6Z6X6"/>
<name>W6Z6X6_COCC2</name>
<gene>
    <name evidence="1" type="ORF">COCCADRAFT_174</name>
</gene>
<dbReference type="HOGENOM" id="CLU_089018_2_0_1"/>
<evidence type="ECO:0000313" key="2">
    <source>
        <dbReference type="Proteomes" id="UP000053841"/>
    </source>
</evidence>
<proteinExistence type="predicted"/>
<dbReference type="EMBL" id="KI964537">
    <property type="protein sequence ID" value="EUC39436.1"/>
    <property type="molecule type" value="Genomic_DNA"/>
</dbReference>
<dbReference type="KEGG" id="bze:COCCADRAFT_174"/>
<dbReference type="STRING" id="930089.W6Z6X6"/>
<organism evidence="1 2">
    <name type="scientific">Cochliobolus carbonum (strain 26-R-13)</name>
    <name type="common">Maize leaf spot fungus</name>
    <name type="synonym">Bipolaris zeicola</name>
    <dbReference type="NCBI Taxonomy" id="930089"/>
    <lineage>
        <taxon>Eukaryota</taxon>
        <taxon>Fungi</taxon>
        <taxon>Dikarya</taxon>
        <taxon>Ascomycota</taxon>
        <taxon>Pezizomycotina</taxon>
        <taxon>Dothideomycetes</taxon>
        <taxon>Pleosporomycetidae</taxon>
        <taxon>Pleosporales</taxon>
        <taxon>Pleosporineae</taxon>
        <taxon>Pleosporaceae</taxon>
        <taxon>Bipolaris</taxon>
    </lineage>
</organism>
<keyword evidence="2" id="KW-1185">Reference proteome</keyword>
<dbReference type="GeneID" id="19144859"/>
<dbReference type="eggNOG" id="ENOG502TC65">
    <property type="taxonomic scope" value="Eukaryota"/>
</dbReference>
<dbReference type="RefSeq" id="XP_007706295.1">
    <property type="nucleotide sequence ID" value="XM_007708105.1"/>
</dbReference>
<dbReference type="OrthoDB" id="3552888at2759"/>
<protein>
    <submittedName>
        <fullName evidence="1">Uncharacterized protein</fullName>
    </submittedName>
</protein>
<accession>W6Z6X6</accession>
<evidence type="ECO:0000313" key="1">
    <source>
        <dbReference type="EMBL" id="EUC39436.1"/>
    </source>
</evidence>
<sequence>MIQDIEAKIKKDNPEFSIYLPEEPARPESSVDPALTAKRTLETRQRDVNCDPRYGFGYIGDVITARDNLRRIAGNSCKARARTCIRTQCINDAAIGICNDNYHDIDIQCTQISDWTLVIVQSCQESVWHCPWTPGDQCVILSTTVRGQVFSPGKTWNVIVGSCGFFGNPERPVKM</sequence>
<dbReference type="Proteomes" id="UP000053841">
    <property type="component" value="Unassembled WGS sequence"/>
</dbReference>
<reference evidence="1 2" key="1">
    <citation type="journal article" date="2013" name="PLoS Genet.">
        <title>Comparative genome structure, secondary metabolite, and effector coding capacity across Cochliobolus pathogens.</title>
        <authorList>
            <person name="Condon B.J."/>
            <person name="Leng Y."/>
            <person name="Wu D."/>
            <person name="Bushley K.E."/>
            <person name="Ohm R.A."/>
            <person name="Otillar R."/>
            <person name="Martin J."/>
            <person name="Schackwitz W."/>
            <person name="Grimwood J."/>
            <person name="MohdZainudin N."/>
            <person name="Xue C."/>
            <person name="Wang R."/>
            <person name="Manning V.A."/>
            <person name="Dhillon B."/>
            <person name="Tu Z.J."/>
            <person name="Steffenson B.J."/>
            <person name="Salamov A."/>
            <person name="Sun H."/>
            <person name="Lowry S."/>
            <person name="LaButti K."/>
            <person name="Han J."/>
            <person name="Copeland A."/>
            <person name="Lindquist E."/>
            <person name="Barry K."/>
            <person name="Schmutz J."/>
            <person name="Baker S.E."/>
            <person name="Ciuffetti L.M."/>
            <person name="Grigoriev I.V."/>
            <person name="Zhong S."/>
            <person name="Turgeon B.G."/>
        </authorList>
    </citation>
    <scope>NUCLEOTIDE SEQUENCE [LARGE SCALE GENOMIC DNA]</scope>
    <source>
        <strain evidence="1 2">26-R-13</strain>
    </source>
</reference>